<evidence type="ECO:0000256" key="1">
    <source>
        <dbReference type="ARBA" id="ARBA00004651"/>
    </source>
</evidence>
<dbReference type="Gene3D" id="1.10.3730.20">
    <property type="match status" value="1"/>
</dbReference>
<evidence type="ECO:0000256" key="6">
    <source>
        <dbReference type="SAM" id="Phobius"/>
    </source>
</evidence>
<dbReference type="GO" id="GO:0022857">
    <property type="term" value="F:transmembrane transporter activity"/>
    <property type="evidence" value="ECO:0007669"/>
    <property type="project" value="InterPro"/>
</dbReference>
<comment type="subcellular location">
    <subcellularLocation>
        <location evidence="1">Cell membrane</location>
        <topology evidence="1">Multi-pass membrane protein</topology>
    </subcellularLocation>
</comment>
<dbReference type="PANTHER" id="PTHR30561:SF9">
    <property type="entry name" value="4-AMINO-4-DEOXY-L-ARABINOSE-PHOSPHOUNDECAPRENOL FLIPPASE SUBUNIT ARNF-RELATED"/>
    <property type="match status" value="1"/>
</dbReference>
<keyword evidence="3 6" id="KW-0812">Transmembrane</keyword>
<keyword evidence="4 6" id="KW-1133">Transmembrane helix</keyword>
<keyword evidence="8" id="KW-1185">Reference proteome</keyword>
<organism evidence="7 8">
    <name type="scientific">Pigmentiphaga aceris</name>
    <dbReference type="NCBI Taxonomy" id="1940612"/>
    <lineage>
        <taxon>Bacteria</taxon>
        <taxon>Pseudomonadati</taxon>
        <taxon>Pseudomonadota</taxon>
        <taxon>Betaproteobacteria</taxon>
        <taxon>Burkholderiales</taxon>
        <taxon>Alcaligenaceae</taxon>
        <taxon>Pigmentiphaga</taxon>
    </lineage>
</organism>
<evidence type="ECO:0000256" key="4">
    <source>
        <dbReference type="ARBA" id="ARBA00022989"/>
    </source>
</evidence>
<reference evidence="7 8" key="1">
    <citation type="submission" date="2019-08" db="EMBL/GenBank/DDBJ databases">
        <title>Amphibian skin-associated Pigmentiphaga: genome sequence and occurrence across geography and hosts.</title>
        <authorList>
            <person name="Bletz M.C."/>
            <person name="Bunk B."/>
            <person name="Sproeer C."/>
            <person name="Biwer P."/>
            <person name="Reiter S."/>
            <person name="Rabemananjara F.C.E."/>
            <person name="Schulz S."/>
            <person name="Overmann J."/>
            <person name="Vences M."/>
        </authorList>
    </citation>
    <scope>NUCLEOTIDE SEQUENCE [LARGE SCALE GENOMIC DNA]</scope>
    <source>
        <strain evidence="7 8">Mada1488</strain>
    </source>
</reference>
<dbReference type="Proteomes" id="UP000325161">
    <property type="component" value="Chromosome"/>
</dbReference>
<feature type="transmembrane region" description="Helical" evidence="6">
    <location>
        <begin position="74"/>
        <end position="95"/>
    </location>
</feature>
<feature type="transmembrane region" description="Helical" evidence="6">
    <location>
        <begin position="101"/>
        <end position="119"/>
    </location>
</feature>
<dbReference type="EMBL" id="CP043046">
    <property type="protein sequence ID" value="QEI05432.1"/>
    <property type="molecule type" value="Genomic_DNA"/>
</dbReference>
<feature type="transmembrane region" description="Helical" evidence="6">
    <location>
        <begin position="41"/>
        <end position="62"/>
    </location>
</feature>
<evidence type="ECO:0000256" key="2">
    <source>
        <dbReference type="ARBA" id="ARBA00022475"/>
    </source>
</evidence>
<dbReference type="InterPro" id="IPR037185">
    <property type="entry name" value="EmrE-like"/>
</dbReference>
<gene>
    <name evidence="7" type="ORF">FXN63_05940</name>
</gene>
<dbReference type="GO" id="GO:0005886">
    <property type="term" value="C:plasma membrane"/>
    <property type="evidence" value="ECO:0007669"/>
    <property type="project" value="UniProtKB-SubCell"/>
</dbReference>
<evidence type="ECO:0000313" key="8">
    <source>
        <dbReference type="Proteomes" id="UP000325161"/>
    </source>
</evidence>
<accession>A0A5C0ASZ5</accession>
<dbReference type="RefSeq" id="WP_148813643.1">
    <property type="nucleotide sequence ID" value="NZ_CP043046.1"/>
</dbReference>
<evidence type="ECO:0000256" key="3">
    <source>
        <dbReference type="ARBA" id="ARBA00022692"/>
    </source>
</evidence>
<sequence>MNDPLIALLAVLCNASAQVAMKFAGRAGMSGADAAESVSRWMAWLSPWLLASVALYGLSFLLTIRVFANNALSVASPLMAGLTFICIVMASWLVLGESMDVRKIGGIVLILAGIVVLTYR</sequence>
<dbReference type="KEGG" id="pacr:FXN63_05940"/>
<dbReference type="OrthoDB" id="9154871at2"/>
<keyword evidence="2" id="KW-1003">Cell membrane</keyword>
<proteinExistence type="predicted"/>
<evidence type="ECO:0008006" key="9">
    <source>
        <dbReference type="Google" id="ProtNLM"/>
    </source>
</evidence>
<dbReference type="PANTHER" id="PTHR30561">
    <property type="entry name" value="SMR FAMILY PROTON-DEPENDENT DRUG EFFLUX TRANSPORTER SUGE"/>
    <property type="match status" value="1"/>
</dbReference>
<dbReference type="SUPFAM" id="SSF103481">
    <property type="entry name" value="Multidrug resistance efflux transporter EmrE"/>
    <property type="match status" value="1"/>
</dbReference>
<keyword evidence="5 6" id="KW-0472">Membrane</keyword>
<name>A0A5C0ASZ5_9BURK</name>
<evidence type="ECO:0000256" key="5">
    <source>
        <dbReference type="ARBA" id="ARBA00023136"/>
    </source>
</evidence>
<dbReference type="AlphaFoldDB" id="A0A5C0ASZ5"/>
<evidence type="ECO:0000313" key="7">
    <source>
        <dbReference type="EMBL" id="QEI05432.1"/>
    </source>
</evidence>
<protein>
    <recommendedName>
        <fullName evidence="9">EamA family transporter</fullName>
    </recommendedName>
</protein>
<dbReference type="InterPro" id="IPR000390">
    <property type="entry name" value="Small_drug/metabolite_transptr"/>
</dbReference>